<evidence type="ECO:0000256" key="5">
    <source>
        <dbReference type="ARBA" id="ARBA00022857"/>
    </source>
</evidence>
<keyword evidence="2 9" id="KW-0816">Tricarboxylic acid cycle</keyword>
<feature type="binding site" evidence="12">
    <location>
        <position position="567"/>
    </location>
    <ligand>
        <name>Mg(2+)</name>
        <dbReference type="ChEBI" id="CHEBI:18420"/>
    </ligand>
</feature>
<evidence type="ECO:0000256" key="7">
    <source>
        <dbReference type="ARBA" id="ARBA00023554"/>
    </source>
</evidence>
<feature type="binding site" evidence="13">
    <location>
        <position position="608"/>
    </location>
    <ligand>
        <name>NADP(+)</name>
        <dbReference type="ChEBI" id="CHEBI:58349"/>
    </ligand>
</feature>
<evidence type="ECO:0000256" key="2">
    <source>
        <dbReference type="ARBA" id="ARBA00022532"/>
    </source>
</evidence>
<feature type="site" description="Critical for catalysis" evidence="10">
    <location>
        <position position="257"/>
    </location>
</feature>
<protein>
    <recommendedName>
        <fullName evidence="9">Isocitrate dehydrogenase [NADP]</fullName>
        <ecNumber evidence="9">1.1.1.42</ecNumber>
    </recommendedName>
    <alternativeName>
        <fullName evidence="9">Oxalosuccinate decarboxylase</fullName>
    </alternativeName>
</protein>
<feature type="binding site" evidence="13">
    <location>
        <begin position="603"/>
        <end position="604"/>
    </location>
    <ligand>
        <name>NADP(+)</name>
        <dbReference type="ChEBI" id="CHEBI:58349"/>
    </ligand>
</feature>
<feature type="binding site" evidence="13">
    <location>
        <begin position="619"/>
        <end position="621"/>
    </location>
    <ligand>
        <name>NADP(+)</name>
        <dbReference type="ChEBI" id="CHEBI:58349"/>
    </ligand>
</feature>
<accession>A0A2W4YNP0</accession>
<dbReference type="InterPro" id="IPR004436">
    <property type="entry name" value="Isocitrate_DH_NADP_mono"/>
</dbReference>
<dbReference type="Gene3D" id="3.40.718.10">
    <property type="entry name" value="Isopropylmalate Dehydrogenase"/>
    <property type="match status" value="1"/>
</dbReference>
<dbReference type="Proteomes" id="UP000249794">
    <property type="component" value="Unassembled WGS sequence"/>
</dbReference>
<dbReference type="EMBL" id="QBMP01000232">
    <property type="protein sequence ID" value="PZO48651.1"/>
    <property type="molecule type" value="Genomic_DNA"/>
</dbReference>
<dbReference type="GO" id="GO:0006097">
    <property type="term" value="P:glyoxylate cycle"/>
    <property type="evidence" value="ECO:0007669"/>
    <property type="project" value="UniProtKB-KW"/>
</dbReference>
<evidence type="ECO:0000256" key="8">
    <source>
        <dbReference type="ARBA" id="ARBA00046318"/>
    </source>
</evidence>
<evidence type="ECO:0000256" key="10">
    <source>
        <dbReference type="PIRSR" id="PIRSR009407-1"/>
    </source>
</evidence>
<reference evidence="14 15" key="2">
    <citation type="submission" date="2018-06" db="EMBL/GenBank/DDBJ databases">
        <title>Metagenomic assembly of (sub)arctic Cyanobacteria and their associated microbiome from non-axenic cultures.</title>
        <authorList>
            <person name="Baurain D."/>
        </authorList>
    </citation>
    <scope>NUCLEOTIDE SEQUENCE [LARGE SCALE GENOMIC DNA]</scope>
    <source>
        <strain evidence="14">ULC027bin1</strain>
    </source>
</reference>
<keyword evidence="6 9" id="KW-0560">Oxidoreductase</keyword>
<feature type="binding site" evidence="13">
    <location>
        <begin position="84"/>
        <end position="89"/>
    </location>
    <ligand>
        <name>NADP(+)</name>
        <dbReference type="ChEBI" id="CHEBI:58349"/>
    </ligand>
</feature>
<dbReference type="GO" id="GO:0046872">
    <property type="term" value="F:metal ion binding"/>
    <property type="evidence" value="ECO:0007669"/>
    <property type="project" value="UniProtKB-KW"/>
</dbReference>
<dbReference type="SUPFAM" id="SSF53659">
    <property type="entry name" value="Isocitrate/Isopropylmalate dehydrogenase-like"/>
    <property type="match status" value="1"/>
</dbReference>
<keyword evidence="3 12" id="KW-0479">Metal-binding</keyword>
<dbReference type="PIRSF" id="PIRSF009407">
    <property type="entry name" value="IDH_monmr"/>
    <property type="match status" value="1"/>
</dbReference>
<comment type="cofactor">
    <cofactor evidence="12">
        <name>Mg(2+)</name>
        <dbReference type="ChEBI" id="CHEBI:18420"/>
    </cofactor>
    <cofactor evidence="12">
        <name>Mn(2+)</name>
        <dbReference type="ChEBI" id="CHEBI:29035"/>
    </cofactor>
    <text evidence="12">Binds 1 Mg(2+) or Mn(2+) ion per subunit.</text>
</comment>
<evidence type="ECO:0000256" key="4">
    <source>
        <dbReference type="ARBA" id="ARBA00022842"/>
    </source>
</evidence>
<evidence type="ECO:0000256" key="11">
    <source>
        <dbReference type="PIRSR" id="PIRSR009407-2"/>
    </source>
</evidence>
<proteinExistence type="inferred from homology"/>
<evidence type="ECO:0000256" key="12">
    <source>
        <dbReference type="PIRSR" id="PIRSR009407-3"/>
    </source>
</evidence>
<dbReference type="AlphaFoldDB" id="A0A2W4YNP0"/>
<dbReference type="Pfam" id="PF03971">
    <property type="entry name" value="IDH"/>
    <property type="match status" value="1"/>
</dbReference>
<dbReference type="NCBIfam" id="TIGR00178">
    <property type="entry name" value="monomer_idh"/>
    <property type="match status" value="1"/>
</dbReference>
<reference evidence="15" key="1">
    <citation type="submission" date="2018-04" db="EMBL/GenBank/DDBJ databases">
        <authorList>
            <person name="Cornet L."/>
        </authorList>
    </citation>
    <scope>NUCLEOTIDE SEQUENCE [LARGE SCALE GENOMIC DNA]</scope>
</reference>
<evidence type="ECO:0000313" key="15">
    <source>
        <dbReference type="Proteomes" id="UP000249794"/>
    </source>
</evidence>
<dbReference type="GO" id="GO:0004450">
    <property type="term" value="F:isocitrate dehydrogenase (NADP+) activity"/>
    <property type="evidence" value="ECO:0007669"/>
    <property type="project" value="UniProtKB-EC"/>
</dbReference>
<name>A0A2W4YNP0_9CYAN</name>
<keyword evidence="5 9" id="KW-0521">NADP</keyword>
<comment type="caution">
    <text evidence="14">The sequence shown here is derived from an EMBL/GenBank/DDBJ whole genome shotgun (WGS) entry which is preliminary data.</text>
</comment>
<dbReference type="GO" id="GO:0006099">
    <property type="term" value="P:tricarboxylic acid cycle"/>
    <property type="evidence" value="ECO:0007669"/>
    <property type="project" value="UniProtKB-KW"/>
</dbReference>
<feature type="binding site" evidence="12">
    <location>
        <position position="352"/>
    </location>
    <ligand>
        <name>Mg(2+)</name>
        <dbReference type="ChEBI" id="CHEBI:18420"/>
    </ligand>
</feature>
<evidence type="ECO:0000256" key="13">
    <source>
        <dbReference type="PIRSR" id="PIRSR009407-4"/>
    </source>
</evidence>
<evidence type="ECO:0000256" key="1">
    <source>
        <dbReference type="ARBA" id="ARBA00022435"/>
    </source>
</evidence>
<feature type="binding site" evidence="13">
    <location>
        <position position="668"/>
    </location>
    <ligand>
        <name>NADP(+)</name>
        <dbReference type="ChEBI" id="CHEBI:58349"/>
    </ligand>
</feature>
<dbReference type="PANTHER" id="PTHR36999">
    <property type="entry name" value="ISOCITRATE DEHYDROGENASE [NADP]"/>
    <property type="match status" value="1"/>
</dbReference>
<evidence type="ECO:0000256" key="9">
    <source>
        <dbReference type="PIRNR" id="PIRNR009407"/>
    </source>
</evidence>
<gene>
    <name evidence="14" type="ORF">DCF15_17670</name>
</gene>
<keyword evidence="1 9" id="KW-0329">Glyoxylate bypass</keyword>
<feature type="binding site" evidence="13">
    <location>
        <position position="137"/>
    </location>
    <ligand>
        <name>NADP(+)</name>
        <dbReference type="ChEBI" id="CHEBI:58349"/>
    </ligand>
</feature>
<feature type="binding site" evidence="11">
    <location>
        <position position="147"/>
    </location>
    <ligand>
        <name>D-threo-isocitrate</name>
        <dbReference type="ChEBI" id="CHEBI:15562"/>
    </ligand>
</feature>
<feature type="binding site" evidence="11">
    <location>
        <position position="566"/>
    </location>
    <ligand>
        <name>D-threo-isocitrate</name>
        <dbReference type="ChEBI" id="CHEBI:15562"/>
    </ligand>
</feature>
<evidence type="ECO:0000256" key="6">
    <source>
        <dbReference type="ARBA" id="ARBA00023002"/>
    </source>
</evidence>
<keyword evidence="4 12" id="KW-0460">Magnesium</keyword>
<organism evidence="14 15">
    <name type="scientific">Phormidesmis priestleyi</name>
    <dbReference type="NCBI Taxonomy" id="268141"/>
    <lineage>
        <taxon>Bacteria</taxon>
        <taxon>Bacillati</taxon>
        <taxon>Cyanobacteriota</taxon>
        <taxon>Cyanophyceae</taxon>
        <taxon>Leptolyngbyales</taxon>
        <taxon>Leptolyngbyaceae</taxon>
        <taxon>Phormidesmis</taxon>
    </lineage>
</organism>
<feature type="binding site" evidence="12">
    <location>
        <position position="571"/>
    </location>
    <ligand>
        <name>Mg(2+)</name>
        <dbReference type="ChEBI" id="CHEBI:18420"/>
    </ligand>
</feature>
<sequence>MTQPPATLIYTFTDEAPALATYSLLPIIEAFTAPANITIELSDISLAGRIIANFPENLTAEQQKPDALTQLGKLAQTPPANIIKLPNISASIPQLTAAIKELQAQGYKIPDYPANPQNEAEATIKQRYAKTLGSAVNPVLREGNSDRRVAAAVKQYAQKHPHSVGAWSAASKSHVAHMSAGDFYGSEQSVVIAKTGNVKIELVEQSGAVTVLKEKTAVLAGEVIDAAVMSVSALRAFYTQEIEAAKSEDSLLSLHVKATMMKVSDPILFGHAVTTYYEAVFTKYADTFADLNVNPNNGLGDLYAKIQALPAAQRSAIEAALTAIYETQPPLAMVNSDKGITNLHVPSDVIIDASMAAAIRTSGKMWGADGQPYDMKAMIPDRCYATIYQEIISFCQENGAFDVTTMGSVANVGLMAQKAEEYGSHDKTFEIYLEDSKGDSGDESSESLKGTVRVVDEAGQVLMEHSVENGDIWRMCQTKDVPIQDWVKLAVTRAKATGAPAVFWLDSDRAHDAQIIAKVNQYLPQYLSDTDDLDIKILSPVAAMRFTCEQIKAGNDVISVTGNVLRDYLTDLFPILELGTSAKMLSIVPLLAGGGLFETGAGGSAPKHVQQFVQEGHLRWDSLGEFLALAVTLEEVGRKTNNAKALVLADALNRATGQLLDNDKSPSRKVNELDNRGSHFYLTMYWAQALAEQDKDAELKKNFAPLAKQLIEQESVIMAELTAAQGSPVDIGGYYFADPKKASAAMRPSPTFNALTDALLMLY</sequence>
<feature type="site" description="Critical for catalysis" evidence="10">
    <location>
        <position position="422"/>
    </location>
</feature>
<evidence type="ECO:0000256" key="3">
    <source>
        <dbReference type="ARBA" id="ARBA00022723"/>
    </source>
</evidence>
<comment type="catalytic activity">
    <reaction evidence="7 9">
        <text>D-threo-isocitrate + NADP(+) = 2-oxoglutarate + CO2 + NADPH</text>
        <dbReference type="Rhea" id="RHEA:19629"/>
        <dbReference type="ChEBI" id="CHEBI:15562"/>
        <dbReference type="ChEBI" id="CHEBI:16526"/>
        <dbReference type="ChEBI" id="CHEBI:16810"/>
        <dbReference type="ChEBI" id="CHEBI:57783"/>
        <dbReference type="ChEBI" id="CHEBI:58349"/>
        <dbReference type="EC" id="1.1.1.42"/>
    </reaction>
</comment>
<dbReference type="PANTHER" id="PTHR36999:SF1">
    <property type="entry name" value="ISOCITRATE DEHYDROGENASE (NADP(+))"/>
    <property type="match status" value="1"/>
</dbReference>
<evidence type="ECO:0000313" key="14">
    <source>
        <dbReference type="EMBL" id="PZO48651.1"/>
    </source>
</evidence>
<dbReference type="EC" id="1.1.1.42" evidence="9"/>
<feature type="binding site" evidence="11">
    <location>
        <begin position="134"/>
        <end position="141"/>
    </location>
    <ligand>
        <name>substrate</name>
    </ligand>
</feature>
<comment type="similarity">
    <text evidence="8 9">Belongs to the monomeric-type IDH family.</text>
</comment>